<organism evidence="2 3">
    <name type="scientific">Microvirga lotononidis</name>
    <dbReference type="NCBI Taxonomy" id="864069"/>
    <lineage>
        <taxon>Bacteria</taxon>
        <taxon>Pseudomonadati</taxon>
        <taxon>Pseudomonadota</taxon>
        <taxon>Alphaproteobacteria</taxon>
        <taxon>Hyphomicrobiales</taxon>
        <taxon>Methylobacteriaceae</taxon>
        <taxon>Microvirga</taxon>
    </lineage>
</organism>
<dbReference type="RefSeq" id="WP_009762900.1">
    <property type="nucleotide sequence ID" value="NZ_CP141050.1"/>
</dbReference>
<dbReference type="PATRIC" id="fig|864069.3.peg.3701"/>
<gene>
    <name evidence="2" type="ORF">MicloDRAFT_00034010</name>
</gene>
<dbReference type="AlphaFoldDB" id="I4YSA8"/>
<sequence length="75" mass="8474">MRCYFHLVNSHEELIDDEGIEVSDLESAKAQAVLAVSELRQEYGDVIEDWSGWHLHIVCPEGTLLHSLSLSTTLH</sequence>
<dbReference type="Pfam" id="PF21834">
    <property type="entry name" value="DUF6894"/>
    <property type="match status" value="1"/>
</dbReference>
<evidence type="ECO:0000313" key="2">
    <source>
        <dbReference type="EMBL" id="EIM26850.1"/>
    </source>
</evidence>
<name>I4YSA8_9HYPH</name>
<feature type="domain" description="DUF6894" evidence="1">
    <location>
        <begin position="2"/>
        <end position="70"/>
    </location>
</feature>
<keyword evidence="3" id="KW-1185">Reference proteome</keyword>
<dbReference type="EMBL" id="JH660645">
    <property type="protein sequence ID" value="EIM26850.1"/>
    <property type="molecule type" value="Genomic_DNA"/>
</dbReference>
<dbReference type="Proteomes" id="UP000003947">
    <property type="component" value="Unassembled WGS sequence"/>
</dbReference>
<evidence type="ECO:0000313" key="3">
    <source>
        <dbReference type="Proteomes" id="UP000003947"/>
    </source>
</evidence>
<reference evidence="2 3" key="1">
    <citation type="submission" date="2012-02" db="EMBL/GenBank/DDBJ databases">
        <title>Improved High-Quality Draft sequence of Microvirga sp. WSM3557.</title>
        <authorList>
            <consortium name="US DOE Joint Genome Institute"/>
            <person name="Lucas S."/>
            <person name="Han J."/>
            <person name="Lapidus A."/>
            <person name="Cheng J.-F."/>
            <person name="Goodwin L."/>
            <person name="Pitluck S."/>
            <person name="Peters L."/>
            <person name="Zhang X."/>
            <person name="Detter J.C."/>
            <person name="Han C."/>
            <person name="Tapia R."/>
            <person name="Land M."/>
            <person name="Hauser L."/>
            <person name="Kyrpides N."/>
            <person name="Ivanova N."/>
            <person name="Pagani I."/>
            <person name="Brau L."/>
            <person name="Yates R."/>
            <person name="O'Hara G."/>
            <person name="Rui T."/>
            <person name="Howieson J."/>
            <person name="Reeve W."/>
            <person name="Woyke T."/>
        </authorList>
    </citation>
    <scope>NUCLEOTIDE SEQUENCE [LARGE SCALE GENOMIC DNA]</scope>
    <source>
        <strain evidence="2 3">WSM3557</strain>
    </source>
</reference>
<proteinExistence type="predicted"/>
<dbReference type="InterPro" id="IPR054189">
    <property type="entry name" value="DUF6894"/>
</dbReference>
<protein>
    <recommendedName>
        <fullName evidence="1">DUF6894 domain-containing protein</fullName>
    </recommendedName>
</protein>
<dbReference type="STRING" id="864069.MicloDRAFT_00034010"/>
<evidence type="ECO:0000259" key="1">
    <source>
        <dbReference type="Pfam" id="PF21834"/>
    </source>
</evidence>
<accession>I4YSA8</accession>
<dbReference type="HOGENOM" id="CLU_2667000_0_0_5"/>